<accession>H1Y3T8</accession>
<dbReference type="AlphaFoldDB" id="H1Y3T8"/>
<name>H1Y3T8_9SPHI</name>
<gene>
    <name evidence="1" type="ORF">Mucpa_6294</name>
</gene>
<reference evidence="1" key="1">
    <citation type="submission" date="2011-09" db="EMBL/GenBank/DDBJ databases">
        <title>The permanent draft genome of Mucilaginibacter paludis DSM 18603.</title>
        <authorList>
            <consortium name="US DOE Joint Genome Institute (JGI-PGF)"/>
            <person name="Lucas S."/>
            <person name="Han J."/>
            <person name="Lapidus A."/>
            <person name="Bruce D."/>
            <person name="Goodwin L."/>
            <person name="Pitluck S."/>
            <person name="Peters L."/>
            <person name="Kyrpides N."/>
            <person name="Mavromatis K."/>
            <person name="Ivanova N."/>
            <person name="Mikhailova N."/>
            <person name="Held B."/>
            <person name="Detter J.C."/>
            <person name="Tapia R."/>
            <person name="Han C."/>
            <person name="Land M."/>
            <person name="Hauser L."/>
            <person name="Markowitz V."/>
            <person name="Cheng J.-F."/>
            <person name="Hugenholtz P."/>
            <person name="Woyke T."/>
            <person name="Wu D."/>
            <person name="Tindall B."/>
            <person name="Brambilla E."/>
            <person name="Klenk H.-P."/>
            <person name="Eisen J.A."/>
        </authorList>
    </citation>
    <scope>NUCLEOTIDE SEQUENCE [LARGE SCALE GENOMIC DNA]</scope>
    <source>
        <strain evidence="1">DSM 18603</strain>
    </source>
</reference>
<organism evidence="1 2">
    <name type="scientific">Mucilaginibacter paludis DSM 18603</name>
    <dbReference type="NCBI Taxonomy" id="714943"/>
    <lineage>
        <taxon>Bacteria</taxon>
        <taxon>Pseudomonadati</taxon>
        <taxon>Bacteroidota</taxon>
        <taxon>Sphingobacteriia</taxon>
        <taxon>Sphingobacteriales</taxon>
        <taxon>Sphingobacteriaceae</taxon>
        <taxon>Mucilaginibacter</taxon>
    </lineage>
</organism>
<keyword evidence="2" id="KW-1185">Reference proteome</keyword>
<dbReference type="Proteomes" id="UP000002774">
    <property type="component" value="Chromosome"/>
</dbReference>
<dbReference type="STRING" id="714943.Mucpa_6294"/>
<dbReference type="EMBL" id="CM001403">
    <property type="protein sequence ID" value="EHQ30350.1"/>
    <property type="molecule type" value="Genomic_DNA"/>
</dbReference>
<proteinExistence type="predicted"/>
<evidence type="ECO:0000313" key="1">
    <source>
        <dbReference type="EMBL" id="EHQ30350.1"/>
    </source>
</evidence>
<protein>
    <submittedName>
        <fullName evidence="1">Uncharacterized protein</fullName>
    </submittedName>
</protein>
<evidence type="ECO:0000313" key="2">
    <source>
        <dbReference type="Proteomes" id="UP000002774"/>
    </source>
</evidence>
<dbReference type="HOGENOM" id="CLU_1119195_0_0_10"/>
<sequence>MVTLIIFGFSSNRRNSDHCRFVKLVYKLEFIKPDNAEMVVMQDTLGIIYYGNYIAYQIPNEFTLSNVNMDKDQNVISENVIREETKYSYMVYNKNKNYGYMFDSIGAIKAAKVSVDSFLLKRAFKNFPFYNSVIDSLVSTSTKNESLVETRICKEKKDESFNDTIHYFYKKGFEKIDYTFSKYLDSTRNLKLYKIQMIFNPIPKGKYAFAVPKREFLFELKPNETFNSKELTVFFENFKKRENMDSAN</sequence>